<comment type="subunit">
    <text evidence="2">Homotrimer.</text>
</comment>
<dbReference type="SUPFAM" id="SSF46785">
    <property type="entry name" value="Winged helix' DNA-binding domain"/>
    <property type="match status" value="1"/>
</dbReference>
<feature type="compositionally biased region" description="Polar residues" evidence="11">
    <location>
        <begin position="160"/>
        <end position="174"/>
    </location>
</feature>
<feature type="region of interest" description="Disordered" evidence="11">
    <location>
        <begin position="356"/>
        <end position="382"/>
    </location>
</feature>
<dbReference type="STRING" id="65489.A0A0D3F5V4"/>
<reference evidence="13" key="1">
    <citation type="journal article" date="2009" name="Rice">
        <title>De Novo Next Generation Sequencing of Plant Genomes.</title>
        <authorList>
            <person name="Rounsley S."/>
            <person name="Marri P.R."/>
            <person name="Yu Y."/>
            <person name="He R."/>
            <person name="Sisneros N."/>
            <person name="Goicoechea J.L."/>
            <person name="Lee S.J."/>
            <person name="Angelova A."/>
            <person name="Kudrna D."/>
            <person name="Luo M."/>
            <person name="Affourtit J."/>
            <person name="Desany B."/>
            <person name="Knight J."/>
            <person name="Niazi F."/>
            <person name="Egholm M."/>
            <person name="Wing R.A."/>
        </authorList>
    </citation>
    <scope>NUCLEOTIDE SEQUENCE [LARGE SCALE GENOMIC DNA]</scope>
    <source>
        <strain evidence="13">cv. IRGC 105608</strain>
    </source>
</reference>
<dbReference type="Pfam" id="PF00447">
    <property type="entry name" value="HSF_DNA-bind"/>
    <property type="match status" value="1"/>
</dbReference>
<dbReference type="InterPro" id="IPR036390">
    <property type="entry name" value="WH_DNA-bd_sf"/>
</dbReference>
<keyword evidence="4" id="KW-0805">Transcription regulation</keyword>
<dbReference type="PANTHER" id="PTHR10015:SF337">
    <property type="entry name" value="HEAT STRESS TRANSCRIPTION FACTOR A-3"/>
    <property type="match status" value="1"/>
</dbReference>
<comment type="subcellular location">
    <subcellularLocation>
        <location evidence="1">Nucleus</location>
    </subcellularLocation>
</comment>
<evidence type="ECO:0000256" key="1">
    <source>
        <dbReference type="ARBA" id="ARBA00004123"/>
    </source>
</evidence>
<dbReference type="Gramene" id="OBART02G18800.1">
    <property type="protein sequence ID" value="OBART02G18800.1"/>
    <property type="gene ID" value="OBART02G18800"/>
</dbReference>
<keyword evidence="8" id="KW-0539">Nucleus</keyword>
<feature type="region of interest" description="Disordered" evidence="11">
    <location>
        <begin position="155"/>
        <end position="180"/>
    </location>
</feature>
<keyword evidence="5" id="KW-0346">Stress response</keyword>
<dbReference type="GO" id="GO:0005634">
    <property type="term" value="C:nucleus"/>
    <property type="evidence" value="ECO:0007669"/>
    <property type="project" value="UniProtKB-SubCell"/>
</dbReference>
<dbReference type="Gene3D" id="1.10.10.10">
    <property type="entry name" value="Winged helix-like DNA-binding domain superfamily/Winged helix DNA-binding domain"/>
    <property type="match status" value="1"/>
</dbReference>
<dbReference type="GO" id="GO:0000978">
    <property type="term" value="F:RNA polymerase II cis-regulatory region sequence-specific DNA binding"/>
    <property type="evidence" value="ECO:0007669"/>
    <property type="project" value="TreeGrafter"/>
</dbReference>
<dbReference type="InterPro" id="IPR000232">
    <property type="entry name" value="HSF_DNA-bd"/>
</dbReference>
<dbReference type="PROSITE" id="PS00434">
    <property type="entry name" value="HSF_DOMAIN"/>
    <property type="match status" value="1"/>
</dbReference>
<evidence type="ECO:0000256" key="5">
    <source>
        <dbReference type="ARBA" id="ARBA00023016"/>
    </source>
</evidence>
<dbReference type="PRINTS" id="PR00056">
    <property type="entry name" value="HSFDOMAIN"/>
</dbReference>
<keyword evidence="7" id="KW-0804">Transcription</keyword>
<sequence>MDHNTDPPPTTMVDAAAALLLEPKLEGYDDDGGGEPLQPAPFVSPLDQLMQPPRPLEALLQGPQLPPFLSKTYDLVCEPELDGVISWGHAGNSFVVWDPSAFARDVLPHHFKHNNFSSFVRQLNTYGFRKVHADRWEFAHEDFLRHSKHLLKKIVRRRSSPTQQSGLQPGSSGESGLDPELNTLRREKSALLQEVTRLKQEHLQTIEQMSTLNQRLESAEDRQKQMVSFLAKLLQNPTFLRQLKVHRQQKEIDSTRVKRKFLKHVPHGNIDSGESSSQHTGESNLDFSPTSLDLPATHSDILDLQNFLLEDGDLNLAMLPENIGLDGIEAPDDIGALVQGFDTQEELELGSGVELLEIPPASGPRGQDPTIGRSKGKNVLSPGLDATSSEADCLGSFSDNMGMLSDSMLQTAGKLMDADDDERIWGVDASSALQSSCSGTSQQAYGSLVSDPYLMEMANKPEKFWELDFQALDDGDLQLDKCVIDDPALQQQRGNMNS</sequence>
<evidence type="ECO:0000256" key="2">
    <source>
        <dbReference type="ARBA" id="ARBA00011233"/>
    </source>
</evidence>
<dbReference type="eggNOG" id="KOG0627">
    <property type="taxonomic scope" value="Eukaryota"/>
</dbReference>
<comment type="similarity">
    <text evidence="9">Belongs to the HSF family.</text>
</comment>
<dbReference type="Proteomes" id="UP000026960">
    <property type="component" value="Chromosome 2"/>
</dbReference>
<dbReference type="FunFam" id="1.10.10.10:FF:000037">
    <property type="entry name" value="Heat stress transcription factor B-4"/>
    <property type="match status" value="1"/>
</dbReference>
<dbReference type="AlphaFoldDB" id="A0A0D3F5V4"/>
<keyword evidence="6" id="KW-0238">DNA-binding</keyword>
<proteinExistence type="inferred from homology"/>
<keyword evidence="14" id="KW-1185">Reference proteome</keyword>
<accession>A0A0D3F5V4</accession>
<feature type="coiled-coil region" evidence="10">
    <location>
        <begin position="181"/>
        <end position="222"/>
    </location>
</feature>
<evidence type="ECO:0000256" key="9">
    <source>
        <dbReference type="RuleBase" id="RU004020"/>
    </source>
</evidence>
<dbReference type="GO" id="GO:0034605">
    <property type="term" value="P:cellular response to heat"/>
    <property type="evidence" value="ECO:0007669"/>
    <property type="project" value="TreeGrafter"/>
</dbReference>
<dbReference type="HOGENOM" id="CLU_030308_9_0_1"/>
<feature type="domain" description="HSF-type DNA-binding" evidence="12">
    <location>
        <begin position="107"/>
        <end position="131"/>
    </location>
</feature>
<evidence type="ECO:0000313" key="13">
    <source>
        <dbReference type="EnsemblPlants" id="OBART02G18800.1"/>
    </source>
</evidence>
<dbReference type="PaxDb" id="65489-OBART02G18800.1"/>
<feature type="compositionally biased region" description="Polar residues" evidence="11">
    <location>
        <begin position="272"/>
        <end position="291"/>
    </location>
</feature>
<dbReference type="EnsemblPlants" id="OBART02G18800.1">
    <property type="protein sequence ID" value="OBART02G18800.1"/>
    <property type="gene ID" value="OBART02G18800"/>
</dbReference>
<evidence type="ECO:0000256" key="8">
    <source>
        <dbReference type="ARBA" id="ARBA00023242"/>
    </source>
</evidence>
<keyword evidence="10" id="KW-0175">Coiled coil</keyword>
<dbReference type="GO" id="GO:0003700">
    <property type="term" value="F:DNA-binding transcription factor activity"/>
    <property type="evidence" value="ECO:0007669"/>
    <property type="project" value="InterPro"/>
</dbReference>
<evidence type="ECO:0000256" key="10">
    <source>
        <dbReference type="SAM" id="Coils"/>
    </source>
</evidence>
<dbReference type="InterPro" id="IPR036388">
    <property type="entry name" value="WH-like_DNA-bd_sf"/>
</dbReference>
<evidence type="ECO:0000259" key="12">
    <source>
        <dbReference type="PROSITE" id="PS00434"/>
    </source>
</evidence>
<reference evidence="13" key="2">
    <citation type="submission" date="2015-03" db="UniProtKB">
        <authorList>
            <consortium name="EnsemblPlants"/>
        </authorList>
    </citation>
    <scope>IDENTIFICATION</scope>
</reference>
<evidence type="ECO:0000256" key="3">
    <source>
        <dbReference type="ARBA" id="ARBA00022553"/>
    </source>
</evidence>
<evidence type="ECO:0000313" key="14">
    <source>
        <dbReference type="Proteomes" id="UP000026960"/>
    </source>
</evidence>
<organism evidence="13">
    <name type="scientific">Oryza barthii</name>
    <dbReference type="NCBI Taxonomy" id="65489"/>
    <lineage>
        <taxon>Eukaryota</taxon>
        <taxon>Viridiplantae</taxon>
        <taxon>Streptophyta</taxon>
        <taxon>Embryophyta</taxon>
        <taxon>Tracheophyta</taxon>
        <taxon>Spermatophyta</taxon>
        <taxon>Magnoliopsida</taxon>
        <taxon>Liliopsida</taxon>
        <taxon>Poales</taxon>
        <taxon>Poaceae</taxon>
        <taxon>BOP clade</taxon>
        <taxon>Oryzoideae</taxon>
        <taxon>Oryzeae</taxon>
        <taxon>Oryzinae</taxon>
        <taxon>Oryza</taxon>
    </lineage>
</organism>
<dbReference type="PANTHER" id="PTHR10015">
    <property type="entry name" value="HEAT SHOCK TRANSCRIPTION FACTOR"/>
    <property type="match status" value="1"/>
</dbReference>
<dbReference type="GO" id="GO:0006357">
    <property type="term" value="P:regulation of transcription by RNA polymerase II"/>
    <property type="evidence" value="ECO:0007669"/>
    <property type="project" value="TreeGrafter"/>
</dbReference>
<protein>
    <recommendedName>
        <fullName evidence="12">HSF-type DNA-binding domain-containing protein</fullName>
    </recommendedName>
</protein>
<evidence type="ECO:0000256" key="11">
    <source>
        <dbReference type="SAM" id="MobiDB-lite"/>
    </source>
</evidence>
<evidence type="ECO:0000256" key="4">
    <source>
        <dbReference type="ARBA" id="ARBA00023015"/>
    </source>
</evidence>
<keyword evidence="3" id="KW-0597">Phosphoprotein</keyword>
<evidence type="ECO:0000256" key="7">
    <source>
        <dbReference type="ARBA" id="ARBA00023163"/>
    </source>
</evidence>
<dbReference type="SMART" id="SM00415">
    <property type="entry name" value="HSF"/>
    <property type="match status" value="1"/>
</dbReference>
<name>A0A0D3F5V4_9ORYZ</name>
<evidence type="ECO:0000256" key="6">
    <source>
        <dbReference type="ARBA" id="ARBA00023125"/>
    </source>
</evidence>
<feature type="region of interest" description="Disordered" evidence="11">
    <location>
        <begin position="263"/>
        <end position="291"/>
    </location>
</feature>